<dbReference type="AlphaFoldDB" id="A0A084CNU6"/>
<gene>
    <name evidence="12" type="primary">rluD</name>
    <name evidence="12" type="ORF">CF67_16014</name>
</gene>
<dbReference type="SUPFAM" id="SSF55174">
    <property type="entry name" value="Alpha-L RNA-binding motif"/>
    <property type="match status" value="1"/>
</dbReference>
<dbReference type="PANTHER" id="PTHR21600:SF44">
    <property type="entry name" value="RIBOSOMAL LARGE SUBUNIT PSEUDOURIDINE SYNTHASE D"/>
    <property type="match status" value="1"/>
</dbReference>
<dbReference type="GO" id="GO:0003723">
    <property type="term" value="F:RNA binding"/>
    <property type="evidence" value="ECO:0007669"/>
    <property type="project" value="UniProtKB-KW"/>
</dbReference>
<evidence type="ECO:0000313" key="12">
    <source>
        <dbReference type="EMBL" id="KEY91475.1"/>
    </source>
</evidence>
<dbReference type="PANTHER" id="PTHR21600">
    <property type="entry name" value="MITOCHONDRIAL RNA PSEUDOURIDINE SYNTHASE"/>
    <property type="match status" value="1"/>
</dbReference>
<dbReference type="CDD" id="cd00165">
    <property type="entry name" value="S4"/>
    <property type="match status" value="1"/>
</dbReference>
<sequence length="322" mass="36595">MKLIGVVKNNQLGQRLDQTAAQLFANFSRSRLKKWLLDGKVQINGSVVTKPRTKVVNGEVITVQVEFEDKLSYQAQEIPLNIIYEDDDLLIIDKPRDFVVHPGAGVSNGTMLNALLHYYPDIIKVPRAGIIHRLDKNTTGLLVVAKNMLAHSYLTQALQRRNITREYEAIAVGRVVSSGKIEGAISRHSIKRTLMAINPMGKYAVTHYRVVEHFREYTRVFLRLETGRTHQIRVHMSYLQHPLLGDIAYGAKIRMPQGVSQELSEMIRSFDRQALHARMLTLQHPTTKEVLKFYAPLPSDISSIVKAFREDVKLNCSEVKCK</sequence>
<evidence type="ECO:0000256" key="1">
    <source>
        <dbReference type="ARBA" id="ARBA00004496"/>
    </source>
</evidence>
<dbReference type="SMART" id="SM00363">
    <property type="entry name" value="S4"/>
    <property type="match status" value="1"/>
</dbReference>
<comment type="caution">
    <text evidence="12">The sequence shown here is derived from an EMBL/GenBank/DDBJ whole genome shotgun (WGS) entry which is preliminary data.</text>
</comment>
<dbReference type="InterPro" id="IPR020103">
    <property type="entry name" value="PsdUridine_synth_cat_dom_sf"/>
</dbReference>
<dbReference type="eggNOG" id="COG0564">
    <property type="taxonomic scope" value="Bacteria"/>
</dbReference>
<dbReference type="InterPro" id="IPR006225">
    <property type="entry name" value="PsdUridine_synth_RluC/D"/>
</dbReference>
<evidence type="ECO:0000256" key="5">
    <source>
        <dbReference type="ARBA" id="ARBA00022884"/>
    </source>
</evidence>
<evidence type="ECO:0000256" key="2">
    <source>
        <dbReference type="ARBA" id="ARBA00010876"/>
    </source>
</evidence>
<evidence type="ECO:0000256" key="10">
    <source>
        <dbReference type="RuleBase" id="RU362028"/>
    </source>
</evidence>
<evidence type="ECO:0000256" key="3">
    <source>
        <dbReference type="ARBA" id="ARBA00022490"/>
    </source>
</evidence>
<dbReference type="GO" id="GO:0005737">
    <property type="term" value="C:cytoplasm"/>
    <property type="evidence" value="ECO:0007669"/>
    <property type="project" value="UniProtKB-SubCell"/>
</dbReference>
<dbReference type="Gene3D" id="3.10.290.10">
    <property type="entry name" value="RNA-binding S4 domain"/>
    <property type="match status" value="1"/>
</dbReference>
<dbReference type="SUPFAM" id="SSF55120">
    <property type="entry name" value="Pseudouridine synthase"/>
    <property type="match status" value="1"/>
</dbReference>
<dbReference type="Pfam" id="PF00849">
    <property type="entry name" value="PseudoU_synth_2"/>
    <property type="match status" value="1"/>
</dbReference>
<dbReference type="Proteomes" id="UP000053784">
    <property type="component" value="Unassembled WGS sequence"/>
</dbReference>
<dbReference type="STRING" id="1179155.CF67_16014"/>
<dbReference type="EC" id="5.4.99.-" evidence="10"/>
<organism evidence="12 13">
    <name type="scientific">Candidatus Photodesmus blepharonis</name>
    <dbReference type="NCBI Taxonomy" id="1179155"/>
    <lineage>
        <taxon>Bacteria</taxon>
        <taxon>Pseudomonadati</taxon>
        <taxon>Pseudomonadota</taxon>
        <taxon>Gammaproteobacteria</taxon>
        <taxon>Vibrionales</taxon>
        <taxon>Vibrionaceae</taxon>
        <taxon>Candidatus Photodesmus</taxon>
    </lineage>
</organism>
<dbReference type="InterPro" id="IPR006145">
    <property type="entry name" value="PsdUridine_synth_RsuA/RluA"/>
</dbReference>
<dbReference type="Gene3D" id="3.30.2350.10">
    <property type="entry name" value="Pseudouridine synthase"/>
    <property type="match status" value="1"/>
</dbReference>
<keyword evidence="5 9" id="KW-0694">RNA-binding</keyword>
<feature type="active site" evidence="8">
    <location>
        <position position="135"/>
    </location>
</feature>
<dbReference type="InterPro" id="IPR050188">
    <property type="entry name" value="RluA_PseudoU_synthase"/>
</dbReference>
<evidence type="ECO:0000256" key="4">
    <source>
        <dbReference type="ARBA" id="ARBA00022552"/>
    </source>
</evidence>
<comment type="catalytic activity">
    <reaction evidence="7">
        <text>uridine(1911/1915/1917) in 23S rRNA = pseudouridine(1911/1915/1917) in 23S rRNA</text>
        <dbReference type="Rhea" id="RHEA:42524"/>
        <dbReference type="Rhea" id="RHEA-COMP:10097"/>
        <dbReference type="Rhea" id="RHEA-COMP:10098"/>
        <dbReference type="ChEBI" id="CHEBI:65314"/>
        <dbReference type="ChEBI" id="CHEBI:65315"/>
        <dbReference type="EC" id="5.4.99.23"/>
    </reaction>
</comment>
<protein>
    <recommendedName>
        <fullName evidence="10">Pseudouridine synthase</fullName>
        <ecNumber evidence="10">5.4.99.-</ecNumber>
    </recommendedName>
</protein>
<evidence type="ECO:0000313" key="13">
    <source>
        <dbReference type="Proteomes" id="UP000053784"/>
    </source>
</evidence>
<dbReference type="NCBIfam" id="NF008385">
    <property type="entry name" value="PRK11180.1"/>
    <property type="match status" value="1"/>
</dbReference>
<dbReference type="GO" id="GO:0000455">
    <property type="term" value="P:enzyme-directed rRNA pseudouridine synthesis"/>
    <property type="evidence" value="ECO:0007669"/>
    <property type="project" value="UniProtKB-ARBA"/>
</dbReference>
<keyword evidence="13" id="KW-1185">Reference proteome</keyword>
<dbReference type="InterPro" id="IPR002942">
    <property type="entry name" value="S4_RNA-bd"/>
</dbReference>
<dbReference type="Pfam" id="PF01479">
    <property type="entry name" value="S4"/>
    <property type="match status" value="1"/>
</dbReference>
<dbReference type="InterPro" id="IPR036986">
    <property type="entry name" value="S4_RNA-bd_sf"/>
</dbReference>
<dbReference type="CDD" id="cd02869">
    <property type="entry name" value="PseudoU_synth_RluA_like"/>
    <property type="match status" value="1"/>
</dbReference>
<dbReference type="InterPro" id="IPR006224">
    <property type="entry name" value="PsdUridine_synth_RluA-like_CS"/>
</dbReference>
<comment type="function">
    <text evidence="10">Responsible for synthesis of pseudouridine from uracil.</text>
</comment>
<dbReference type="PROSITE" id="PS01129">
    <property type="entry name" value="PSI_RLU"/>
    <property type="match status" value="1"/>
</dbReference>
<name>A0A084CNU6_9GAMM</name>
<evidence type="ECO:0000259" key="11">
    <source>
        <dbReference type="SMART" id="SM00363"/>
    </source>
</evidence>
<keyword evidence="3" id="KW-0963">Cytoplasm</keyword>
<dbReference type="FunFam" id="3.10.290.10:FF:000011">
    <property type="entry name" value="Pseudouridine synthase"/>
    <property type="match status" value="1"/>
</dbReference>
<proteinExistence type="inferred from homology"/>
<feature type="domain" description="RNA-binding S4" evidence="11">
    <location>
        <begin position="14"/>
        <end position="72"/>
    </location>
</feature>
<dbReference type="GO" id="GO:0160140">
    <property type="term" value="F:23S rRNA pseudouridine(1911/1915/1917) synthase activity"/>
    <property type="evidence" value="ECO:0007669"/>
    <property type="project" value="UniProtKB-EC"/>
</dbReference>
<comment type="similarity">
    <text evidence="2 10">Belongs to the pseudouridine synthase RluA family.</text>
</comment>
<evidence type="ECO:0000256" key="7">
    <source>
        <dbReference type="ARBA" id="ARBA00036882"/>
    </source>
</evidence>
<dbReference type="PROSITE" id="PS50889">
    <property type="entry name" value="S4"/>
    <property type="match status" value="1"/>
</dbReference>
<accession>A0A084CNU6</accession>
<evidence type="ECO:0000256" key="6">
    <source>
        <dbReference type="ARBA" id="ARBA00023235"/>
    </source>
</evidence>
<comment type="catalytic activity">
    <reaction evidence="10">
        <text>a uridine in RNA = a pseudouridine in RNA</text>
        <dbReference type="Rhea" id="RHEA:48348"/>
        <dbReference type="Rhea" id="RHEA-COMP:12068"/>
        <dbReference type="Rhea" id="RHEA-COMP:12069"/>
        <dbReference type="ChEBI" id="CHEBI:65314"/>
        <dbReference type="ChEBI" id="CHEBI:65315"/>
    </reaction>
</comment>
<evidence type="ECO:0000256" key="9">
    <source>
        <dbReference type="PROSITE-ProRule" id="PRU00182"/>
    </source>
</evidence>
<evidence type="ECO:0000256" key="8">
    <source>
        <dbReference type="PIRSR" id="PIRSR606225-1"/>
    </source>
</evidence>
<reference evidence="12 13" key="1">
    <citation type="submission" date="2014-03" db="EMBL/GenBank/DDBJ databases">
        <title>Selection and divergence in the genomes of co-occurring obligate luminous symbionts with specific hosts.</title>
        <authorList>
            <person name="Hendry T.A."/>
            <person name="de Wet J.R."/>
            <person name="Dunlap P.V."/>
        </authorList>
    </citation>
    <scope>NUCLEOTIDE SEQUENCE [LARGE SCALE GENOMIC DNA]</scope>
    <source>
        <strain evidence="12 13">Ppalp.1</strain>
    </source>
</reference>
<comment type="subcellular location">
    <subcellularLocation>
        <location evidence="1">Cytoplasm</location>
    </subcellularLocation>
</comment>
<keyword evidence="6 10" id="KW-0413">Isomerase</keyword>
<dbReference type="EMBL" id="JGVK01000008">
    <property type="protein sequence ID" value="KEY91475.1"/>
    <property type="molecule type" value="Genomic_DNA"/>
</dbReference>
<keyword evidence="4" id="KW-0698">rRNA processing</keyword>
<dbReference type="NCBIfam" id="TIGR00005">
    <property type="entry name" value="rluA_subfam"/>
    <property type="match status" value="1"/>
</dbReference>